<dbReference type="OrthoDB" id="5418867at2759"/>
<proteinExistence type="predicted"/>
<evidence type="ECO:0000313" key="2">
    <source>
        <dbReference type="EMBL" id="OJD36785.1"/>
    </source>
</evidence>
<dbReference type="RefSeq" id="XP_020133045.1">
    <property type="nucleotide sequence ID" value="XM_020279904.1"/>
</dbReference>
<comment type="caution">
    <text evidence="2">The sequence shown here is derived from an EMBL/GenBank/DDBJ whole genome shotgun (WGS) entry which is preliminary data.</text>
</comment>
<dbReference type="AlphaFoldDB" id="A0A1J9R8D1"/>
<feature type="compositionally biased region" description="Polar residues" evidence="1">
    <location>
        <begin position="86"/>
        <end position="95"/>
    </location>
</feature>
<feature type="compositionally biased region" description="Acidic residues" evidence="1">
    <location>
        <begin position="188"/>
        <end position="201"/>
    </location>
</feature>
<keyword evidence="3" id="KW-1185">Reference proteome</keyword>
<organism evidence="2 3">
    <name type="scientific">Diplodia corticola</name>
    <dbReference type="NCBI Taxonomy" id="236234"/>
    <lineage>
        <taxon>Eukaryota</taxon>
        <taxon>Fungi</taxon>
        <taxon>Dikarya</taxon>
        <taxon>Ascomycota</taxon>
        <taxon>Pezizomycotina</taxon>
        <taxon>Dothideomycetes</taxon>
        <taxon>Dothideomycetes incertae sedis</taxon>
        <taxon>Botryosphaeriales</taxon>
        <taxon>Botryosphaeriaceae</taxon>
        <taxon>Diplodia</taxon>
    </lineage>
</organism>
<reference evidence="2 3" key="1">
    <citation type="submission" date="2016-10" db="EMBL/GenBank/DDBJ databases">
        <title>Proteomics and genomics reveal pathogen-plant mechanisms compatible with a hemibiotrophic lifestyle of Diplodia corticola.</title>
        <authorList>
            <person name="Fernandes I."/>
            <person name="De Jonge R."/>
            <person name="Van De Peer Y."/>
            <person name="Devreese B."/>
            <person name="Alves A."/>
            <person name="Esteves A.C."/>
        </authorList>
    </citation>
    <scope>NUCLEOTIDE SEQUENCE [LARGE SCALE GENOMIC DNA]</scope>
    <source>
        <strain evidence="2 3">CBS 112549</strain>
    </source>
</reference>
<evidence type="ECO:0000313" key="3">
    <source>
        <dbReference type="Proteomes" id="UP000183809"/>
    </source>
</evidence>
<protein>
    <submittedName>
        <fullName evidence="2">Transcription factor bhlh48-like</fullName>
    </submittedName>
</protein>
<feature type="region of interest" description="Disordered" evidence="1">
    <location>
        <begin position="59"/>
        <end position="201"/>
    </location>
</feature>
<sequence>MAPGMKWDAEADAKLFGLFLNLFDVKVSREQMMKLNAAMGLDPKSQAISHRIGAARKRASDIISSNASAPVKLAPLTPRGPKSGGTPRSRSTNTSKKTKRELSDDSDDSGFASPTANVRAKRSKSTRATAGAKRSYKEPDTDEGEEEDELVDKERAVTAEKVKVEQTEDVEGNGLGEPQAKSFFDGDGGLDEAEETQVEEV</sequence>
<feature type="compositionally biased region" description="Basic and acidic residues" evidence="1">
    <location>
        <begin position="152"/>
        <end position="166"/>
    </location>
</feature>
<dbReference type="Proteomes" id="UP000183809">
    <property type="component" value="Unassembled WGS sequence"/>
</dbReference>
<name>A0A1J9R8D1_9PEZI</name>
<evidence type="ECO:0000256" key="1">
    <source>
        <dbReference type="SAM" id="MobiDB-lite"/>
    </source>
</evidence>
<accession>A0A1J9R8D1</accession>
<feature type="compositionally biased region" description="Acidic residues" evidence="1">
    <location>
        <begin position="140"/>
        <end position="151"/>
    </location>
</feature>
<dbReference type="EMBL" id="MNUE01000009">
    <property type="protein sequence ID" value="OJD36785.1"/>
    <property type="molecule type" value="Genomic_DNA"/>
</dbReference>
<dbReference type="GeneID" id="31020168"/>
<gene>
    <name evidence="2" type="ORF">BKCO1_900078</name>
</gene>